<reference evidence="1 2" key="1">
    <citation type="journal article" date="2013" name="Genome Announc.">
        <title>Genome Sequence of Sporolactobacillus laevolacticus DSM442, an Efficient Polymer-Grade D-Lactate Producer from Agricultural Waste Cottonseed as a Nitrogen Source.</title>
        <authorList>
            <person name="Wang H."/>
            <person name="Wang L."/>
            <person name="Ju J."/>
            <person name="Yu B."/>
            <person name="Ma Y."/>
        </authorList>
    </citation>
    <scope>NUCLEOTIDE SEQUENCE [LARGE SCALE GENOMIC DNA]</scope>
    <source>
        <strain evidence="1 2">DSM 442</strain>
    </source>
</reference>
<keyword evidence="2" id="KW-1185">Reference proteome</keyword>
<proteinExistence type="predicted"/>
<gene>
    <name evidence="1" type="ORF">P343_07640</name>
</gene>
<evidence type="ECO:0000313" key="1">
    <source>
        <dbReference type="EMBL" id="EST12183.1"/>
    </source>
</evidence>
<dbReference type="EMBL" id="AWTC01000006">
    <property type="protein sequence ID" value="EST12183.1"/>
    <property type="molecule type" value="Genomic_DNA"/>
</dbReference>
<protein>
    <submittedName>
        <fullName evidence="1">Uncharacterized protein</fullName>
    </submittedName>
</protein>
<accession>V6IXR3</accession>
<dbReference type="STRING" id="1395513.P343_07640"/>
<organism evidence="1 2">
    <name type="scientific">Sporolactobacillus laevolacticus DSM 442</name>
    <dbReference type="NCBI Taxonomy" id="1395513"/>
    <lineage>
        <taxon>Bacteria</taxon>
        <taxon>Bacillati</taxon>
        <taxon>Bacillota</taxon>
        <taxon>Bacilli</taxon>
        <taxon>Bacillales</taxon>
        <taxon>Sporolactobacillaceae</taxon>
        <taxon>Sporolactobacillus</taxon>
    </lineage>
</organism>
<evidence type="ECO:0000313" key="2">
    <source>
        <dbReference type="Proteomes" id="UP000018296"/>
    </source>
</evidence>
<dbReference type="AlphaFoldDB" id="V6IXR3"/>
<comment type="caution">
    <text evidence="1">The sequence shown here is derived from an EMBL/GenBank/DDBJ whole genome shotgun (WGS) entry which is preliminary data.</text>
</comment>
<name>V6IXR3_9BACL</name>
<sequence length="32" mass="3553">MNKDLADSKSVLKLSKKVISDVLSDIPKKHKS</sequence>
<dbReference type="Proteomes" id="UP000018296">
    <property type="component" value="Unassembled WGS sequence"/>
</dbReference>